<dbReference type="PIRSF" id="PIRSF000804">
    <property type="entry name" value="DNA_pol_III_b"/>
    <property type="match status" value="1"/>
</dbReference>
<dbReference type="NCBIfam" id="TIGR00663">
    <property type="entry name" value="dnan"/>
    <property type="match status" value="1"/>
</dbReference>
<evidence type="ECO:0000256" key="2">
    <source>
        <dbReference type="ARBA" id="ARBA00010752"/>
    </source>
</evidence>
<evidence type="ECO:0000256" key="10">
    <source>
        <dbReference type="PIRNR" id="PIRNR000804"/>
    </source>
</evidence>
<comment type="subcellular location">
    <subcellularLocation>
        <location evidence="1 10">Cytoplasm</location>
    </subcellularLocation>
</comment>
<comment type="similarity">
    <text evidence="2 10">Belongs to the beta sliding clamp family.</text>
</comment>
<keyword evidence="7 10" id="KW-0235">DNA replication</keyword>
<dbReference type="AlphaFoldDB" id="A0A0G3WIM1"/>
<dbReference type="InterPro" id="IPR046938">
    <property type="entry name" value="DNA_clamp_sf"/>
</dbReference>
<dbReference type="Gene3D" id="3.10.150.10">
    <property type="entry name" value="DNA Polymerase III, subunit A, domain 2"/>
    <property type="match status" value="1"/>
</dbReference>
<dbReference type="RefSeq" id="WP_052571068.1">
    <property type="nucleotide sequence ID" value="NZ_CP009498.1"/>
</dbReference>
<dbReference type="SMART" id="SM00480">
    <property type="entry name" value="POL3Bc"/>
    <property type="match status" value="1"/>
</dbReference>
<organism evidence="14 15">
    <name type="scientific">Endomicrobium proavitum</name>
    <dbReference type="NCBI Taxonomy" id="1408281"/>
    <lineage>
        <taxon>Bacteria</taxon>
        <taxon>Pseudomonadati</taxon>
        <taxon>Elusimicrobiota</taxon>
        <taxon>Endomicrobiia</taxon>
        <taxon>Endomicrobiales</taxon>
        <taxon>Endomicrobiaceae</taxon>
        <taxon>Endomicrobium</taxon>
    </lineage>
</organism>
<dbReference type="PANTHER" id="PTHR30478">
    <property type="entry name" value="DNA POLYMERASE III SUBUNIT BETA"/>
    <property type="match status" value="1"/>
</dbReference>
<dbReference type="CDD" id="cd00140">
    <property type="entry name" value="beta_clamp"/>
    <property type="match status" value="1"/>
</dbReference>
<evidence type="ECO:0000259" key="12">
    <source>
        <dbReference type="Pfam" id="PF02767"/>
    </source>
</evidence>
<dbReference type="GO" id="GO:0003677">
    <property type="term" value="F:DNA binding"/>
    <property type="evidence" value="ECO:0007669"/>
    <property type="project" value="UniProtKB-UniRule"/>
</dbReference>
<keyword evidence="9" id="KW-0238">DNA-binding</keyword>
<dbReference type="STRING" id="1408281.Epro_1107"/>
<dbReference type="Pfam" id="PF00712">
    <property type="entry name" value="DNA_pol3_beta"/>
    <property type="match status" value="1"/>
</dbReference>
<dbReference type="PATRIC" id="fig|1408281.3.peg.1139"/>
<gene>
    <name evidence="14" type="primary">dnaN</name>
    <name evidence="14" type="ORF">Epro_1107</name>
</gene>
<evidence type="ECO:0000313" key="14">
    <source>
        <dbReference type="EMBL" id="AKL98486.1"/>
    </source>
</evidence>
<dbReference type="Pfam" id="PF02768">
    <property type="entry name" value="DNA_pol3_beta_3"/>
    <property type="match status" value="1"/>
</dbReference>
<evidence type="ECO:0000256" key="3">
    <source>
        <dbReference type="ARBA" id="ARBA00021035"/>
    </source>
</evidence>
<evidence type="ECO:0000256" key="6">
    <source>
        <dbReference type="ARBA" id="ARBA00022695"/>
    </source>
</evidence>
<keyword evidence="8 10" id="KW-0239">DNA-directed DNA polymerase</keyword>
<feature type="domain" description="DNA polymerase III beta sliding clamp central" evidence="12">
    <location>
        <begin position="130"/>
        <end position="245"/>
    </location>
</feature>
<dbReference type="GO" id="GO:0009360">
    <property type="term" value="C:DNA polymerase III complex"/>
    <property type="evidence" value="ECO:0007669"/>
    <property type="project" value="InterPro"/>
</dbReference>
<dbReference type="SUPFAM" id="SSF55979">
    <property type="entry name" value="DNA clamp"/>
    <property type="match status" value="3"/>
</dbReference>
<dbReference type="GO" id="GO:0008408">
    <property type="term" value="F:3'-5' exonuclease activity"/>
    <property type="evidence" value="ECO:0007669"/>
    <property type="project" value="InterPro"/>
</dbReference>
<comment type="function">
    <text evidence="10">Confers DNA tethering and processivity to DNA polymerases and other proteins. Acts as a clamp, forming a ring around DNA (a reaction catalyzed by the clamp-loading complex) which diffuses in an ATP-independent manner freely and bidirectionally along dsDNA. Initially characterized for its ability to contact the catalytic subunit of DNA polymerase III (Pol III), a complex, multichain enzyme responsible for most of the replicative synthesis in bacteria; Pol III exhibits 3'-5' exonuclease proofreading activity. The beta chain is required for initiation of replication as well as for processivity of DNA replication.</text>
</comment>
<evidence type="ECO:0000259" key="13">
    <source>
        <dbReference type="Pfam" id="PF02768"/>
    </source>
</evidence>
<proteinExistence type="inferred from homology"/>
<dbReference type="GO" id="GO:0003887">
    <property type="term" value="F:DNA-directed DNA polymerase activity"/>
    <property type="evidence" value="ECO:0007669"/>
    <property type="project" value="UniProtKB-UniRule"/>
</dbReference>
<keyword evidence="5 10" id="KW-0808">Transferase</keyword>
<dbReference type="Proteomes" id="UP000035337">
    <property type="component" value="Chromosome"/>
</dbReference>
<dbReference type="InterPro" id="IPR022635">
    <property type="entry name" value="DNA_polIII_beta_C"/>
</dbReference>
<evidence type="ECO:0000256" key="4">
    <source>
        <dbReference type="ARBA" id="ARBA00022490"/>
    </source>
</evidence>
<dbReference type="GO" id="GO:0005737">
    <property type="term" value="C:cytoplasm"/>
    <property type="evidence" value="ECO:0007669"/>
    <property type="project" value="UniProtKB-SubCell"/>
</dbReference>
<dbReference type="InterPro" id="IPR001001">
    <property type="entry name" value="DNA_polIII_beta"/>
</dbReference>
<accession>A0A0G3WIM1</accession>
<keyword evidence="15" id="KW-1185">Reference proteome</keyword>
<keyword evidence="6 10" id="KW-0548">Nucleotidyltransferase</keyword>
<dbReference type="InterPro" id="IPR022634">
    <property type="entry name" value="DNA_polIII_beta_N"/>
</dbReference>
<name>A0A0G3WIM1_9BACT</name>
<feature type="domain" description="DNA polymerase III beta sliding clamp N-terminal" evidence="11">
    <location>
        <begin position="1"/>
        <end position="120"/>
    </location>
</feature>
<sequence>MKVICGKEELIKGIQTVSPVASSKSTLPVLSNFLFETEGDRIKLSSTDLEIAVQCHIKGEIVEEGGITIPAKRFADIIKELSSEADIEIKADDTNQINIKSQKSKFTLMGISKTEYPVIPEFPKENNFTVDKNEFAAMLRKTAFAVSKDSQRYVLNGVYFIADGESLKMVATDGRRLAYVTTNNLDKKIKGKAIVPTKAVSDILRLISAAEKAEKVKVGLTDSQCAVEIDDITFVSTLIEGVFPNYEQVIPKKSNSQVKLNVKETLAAVKQMALLTGDRLSSDRSSAVKFYFGSEVLRISASTAGLGSGEAEVVTQYKGDPVEINFNPNFIKEVLQNIDEDFTIFEFTNALNPATLAPENDKNYLCVVMPMRV</sequence>
<evidence type="ECO:0000256" key="1">
    <source>
        <dbReference type="ARBA" id="ARBA00004496"/>
    </source>
</evidence>
<dbReference type="EMBL" id="CP009498">
    <property type="protein sequence ID" value="AKL98486.1"/>
    <property type="molecule type" value="Genomic_DNA"/>
</dbReference>
<dbReference type="GO" id="GO:0006271">
    <property type="term" value="P:DNA strand elongation involved in DNA replication"/>
    <property type="evidence" value="ECO:0007669"/>
    <property type="project" value="TreeGrafter"/>
</dbReference>
<dbReference type="OrthoDB" id="8421503at2"/>
<evidence type="ECO:0000313" key="15">
    <source>
        <dbReference type="Proteomes" id="UP000035337"/>
    </source>
</evidence>
<dbReference type="Pfam" id="PF02767">
    <property type="entry name" value="DNA_pol3_beta_2"/>
    <property type="match status" value="1"/>
</dbReference>
<dbReference type="KEGG" id="epo:Epro_1107"/>
<evidence type="ECO:0000256" key="8">
    <source>
        <dbReference type="ARBA" id="ARBA00022932"/>
    </source>
</evidence>
<reference evidence="14 15" key="1">
    <citation type="submission" date="2014-09" db="EMBL/GenBank/DDBJ databases">
        <title>Complete genome sequence of Endomicrobium proavitum.</title>
        <authorList>
            <person name="Zheng H."/>
        </authorList>
    </citation>
    <scope>NUCLEOTIDE SEQUENCE [LARGE SCALE GENOMIC DNA]</scope>
    <source>
        <strain evidence="14 15">Rsa215</strain>
    </source>
</reference>
<protein>
    <recommendedName>
        <fullName evidence="3 10">Beta sliding clamp</fullName>
    </recommendedName>
</protein>
<evidence type="ECO:0000256" key="5">
    <source>
        <dbReference type="ARBA" id="ARBA00022679"/>
    </source>
</evidence>
<dbReference type="Gene3D" id="3.70.10.10">
    <property type="match status" value="1"/>
</dbReference>
<feature type="domain" description="DNA polymerase III beta sliding clamp C-terminal" evidence="13">
    <location>
        <begin position="248"/>
        <end position="372"/>
    </location>
</feature>
<evidence type="ECO:0000256" key="9">
    <source>
        <dbReference type="ARBA" id="ARBA00023125"/>
    </source>
</evidence>
<dbReference type="PANTHER" id="PTHR30478:SF0">
    <property type="entry name" value="BETA SLIDING CLAMP"/>
    <property type="match status" value="1"/>
</dbReference>
<keyword evidence="4 10" id="KW-0963">Cytoplasm</keyword>
<comment type="subunit">
    <text evidence="10">Forms a ring-shaped head-to-tail homodimer around DNA.</text>
</comment>
<evidence type="ECO:0000259" key="11">
    <source>
        <dbReference type="Pfam" id="PF00712"/>
    </source>
</evidence>
<evidence type="ECO:0000256" key="7">
    <source>
        <dbReference type="ARBA" id="ARBA00022705"/>
    </source>
</evidence>
<dbReference type="InterPro" id="IPR022637">
    <property type="entry name" value="DNA_polIII_beta_cen"/>
</dbReference>